<dbReference type="Proteomes" id="UP000308092">
    <property type="component" value="Unassembled WGS sequence"/>
</dbReference>
<dbReference type="EMBL" id="SOSA01000731">
    <property type="protein sequence ID" value="THC88975.1"/>
    <property type="molecule type" value="Genomic_DNA"/>
</dbReference>
<organism evidence="2 3">
    <name type="scientific">Aspergillus tanneri</name>
    <dbReference type="NCBI Taxonomy" id="1220188"/>
    <lineage>
        <taxon>Eukaryota</taxon>
        <taxon>Fungi</taxon>
        <taxon>Dikarya</taxon>
        <taxon>Ascomycota</taxon>
        <taxon>Pezizomycotina</taxon>
        <taxon>Eurotiomycetes</taxon>
        <taxon>Eurotiomycetidae</taxon>
        <taxon>Eurotiales</taxon>
        <taxon>Aspergillaceae</taxon>
        <taxon>Aspergillus</taxon>
        <taxon>Aspergillus subgen. Circumdati</taxon>
    </lineage>
</organism>
<keyword evidence="1" id="KW-1133">Transmembrane helix</keyword>
<gene>
    <name evidence="2" type="ORF">EYZ11_011574</name>
</gene>
<protein>
    <submittedName>
        <fullName evidence="2">Uncharacterized protein</fullName>
    </submittedName>
</protein>
<feature type="transmembrane region" description="Helical" evidence="1">
    <location>
        <begin position="31"/>
        <end position="56"/>
    </location>
</feature>
<sequence>MDKSVQAMDVKNPVDQLTCKEEQLATVSFGLAFAALSILTLMSALDATSLSIALPVRGVQSEFLRH</sequence>
<evidence type="ECO:0000256" key="1">
    <source>
        <dbReference type="SAM" id="Phobius"/>
    </source>
</evidence>
<evidence type="ECO:0000313" key="2">
    <source>
        <dbReference type="EMBL" id="THC88975.1"/>
    </source>
</evidence>
<keyword evidence="1" id="KW-0472">Membrane</keyword>
<evidence type="ECO:0000313" key="3">
    <source>
        <dbReference type="Proteomes" id="UP000308092"/>
    </source>
</evidence>
<accession>A0A4S3J2T4</accession>
<proteinExistence type="predicted"/>
<dbReference type="AlphaFoldDB" id="A0A4S3J2T4"/>
<keyword evidence="1" id="KW-0812">Transmembrane</keyword>
<comment type="caution">
    <text evidence="2">The sequence shown here is derived from an EMBL/GenBank/DDBJ whole genome shotgun (WGS) entry which is preliminary data.</text>
</comment>
<name>A0A4S3J2T4_9EURO</name>
<dbReference type="VEuPathDB" id="FungiDB:EYZ11_011574"/>
<reference evidence="2 3" key="1">
    <citation type="submission" date="2019-03" db="EMBL/GenBank/DDBJ databases">
        <title>The genome sequence of a newly discovered highly antifungal drug resistant Aspergillus species, Aspergillus tanneri NIH 1004.</title>
        <authorList>
            <person name="Mounaud S."/>
            <person name="Singh I."/>
            <person name="Joardar V."/>
            <person name="Pakala S."/>
            <person name="Pakala S."/>
            <person name="Venepally P."/>
            <person name="Hoover J."/>
            <person name="Nierman W."/>
            <person name="Chung J."/>
            <person name="Losada L."/>
        </authorList>
    </citation>
    <scope>NUCLEOTIDE SEQUENCE [LARGE SCALE GENOMIC DNA]</scope>
    <source>
        <strain evidence="2 3">NIH1004</strain>
    </source>
</reference>
<keyword evidence="3" id="KW-1185">Reference proteome</keyword>